<dbReference type="GO" id="GO:0008270">
    <property type="term" value="F:zinc ion binding"/>
    <property type="evidence" value="ECO:0007669"/>
    <property type="project" value="UniProtKB-KW"/>
</dbReference>
<feature type="region of interest" description="Disordered" evidence="3">
    <location>
        <begin position="228"/>
        <end position="247"/>
    </location>
</feature>
<evidence type="ECO:0000256" key="3">
    <source>
        <dbReference type="SAM" id="MobiDB-lite"/>
    </source>
</evidence>
<evidence type="ECO:0000313" key="5">
    <source>
        <dbReference type="EMBL" id="KNE99642.1"/>
    </source>
</evidence>
<organism evidence="5 6">
    <name type="scientific">Puccinia striiformis f. sp. tritici PST-78</name>
    <dbReference type="NCBI Taxonomy" id="1165861"/>
    <lineage>
        <taxon>Eukaryota</taxon>
        <taxon>Fungi</taxon>
        <taxon>Dikarya</taxon>
        <taxon>Basidiomycota</taxon>
        <taxon>Pucciniomycotina</taxon>
        <taxon>Pucciniomycetes</taxon>
        <taxon>Pucciniales</taxon>
        <taxon>Pucciniaceae</taxon>
        <taxon>Puccinia</taxon>
    </lineage>
</organism>
<dbReference type="InterPro" id="IPR036875">
    <property type="entry name" value="Znf_CCHC_sf"/>
</dbReference>
<dbReference type="PANTHER" id="PTHR15503:SF22">
    <property type="entry name" value="TRANSPOSON TY3-I GAG POLYPROTEIN"/>
    <property type="match status" value="1"/>
</dbReference>
<feature type="compositionally biased region" description="Polar residues" evidence="3">
    <location>
        <begin position="486"/>
        <end position="524"/>
    </location>
</feature>
<gene>
    <name evidence="5" type="ORF">PSTG_07136</name>
</gene>
<feature type="compositionally biased region" description="Basic and acidic residues" evidence="3">
    <location>
        <begin position="619"/>
        <end position="628"/>
    </location>
</feature>
<dbReference type="InterPro" id="IPR032567">
    <property type="entry name" value="RTL1-rel"/>
</dbReference>
<dbReference type="Pfam" id="PF08284">
    <property type="entry name" value="RVP_2"/>
    <property type="match status" value="1"/>
</dbReference>
<dbReference type="Gene3D" id="2.40.70.10">
    <property type="entry name" value="Acid Proteases"/>
    <property type="match status" value="1"/>
</dbReference>
<dbReference type="AlphaFoldDB" id="A0A0L0VK38"/>
<feature type="region of interest" description="Disordered" evidence="3">
    <location>
        <begin position="564"/>
        <end position="628"/>
    </location>
</feature>
<evidence type="ECO:0000259" key="4">
    <source>
        <dbReference type="PROSITE" id="PS50158"/>
    </source>
</evidence>
<keyword evidence="2" id="KW-0479">Metal-binding</keyword>
<dbReference type="Proteomes" id="UP000054564">
    <property type="component" value="Unassembled WGS sequence"/>
</dbReference>
<dbReference type="Pfam" id="PF03732">
    <property type="entry name" value="Retrotrans_gag"/>
    <property type="match status" value="1"/>
</dbReference>
<dbReference type="STRING" id="1165861.A0A0L0VK38"/>
<dbReference type="GO" id="GO:0006397">
    <property type="term" value="P:mRNA processing"/>
    <property type="evidence" value="ECO:0007669"/>
    <property type="project" value="UniProtKB-KW"/>
</dbReference>
<dbReference type="InterPro" id="IPR001878">
    <property type="entry name" value="Znf_CCHC"/>
</dbReference>
<dbReference type="GO" id="GO:0003676">
    <property type="term" value="F:nucleic acid binding"/>
    <property type="evidence" value="ECO:0007669"/>
    <property type="project" value="InterPro"/>
</dbReference>
<evidence type="ECO:0000256" key="1">
    <source>
        <dbReference type="ARBA" id="ARBA00022664"/>
    </source>
</evidence>
<keyword evidence="6" id="KW-1185">Reference proteome</keyword>
<dbReference type="InterPro" id="IPR005162">
    <property type="entry name" value="Retrotrans_gag_dom"/>
</dbReference>
<feature type="region of interest" description="Disordered" evidence="3">
    <location>
        <begin position="51"/>
        <end position="74"/>
    </location>
</feature>
<keyword evidence="2" id="KW-0863">Zinc-finger</keyword>
<keyword evidence="1" id="KW-0507">mRNA processing</keyword>
<protein>
    <recommendedName>
        <fullName evidence="4">CCHC-type domain-containing protein</fullName>
    </recommendedName>
</protein>
<dbReference type="SMART" id="SM00343">
    <property type="entry name" value="ZnF_C2HC"/>
    <property type="match status" value="1"/>
</dbReference>
<dbReference type="PROSITE" id="PS50158">
    <property type="entry name" value="ZF_CCHC"/>
    <property type="match status" value="1"/>
</dbReference>
<comment type="caution">
    <text evidence="5">The sequence shown here is derived from an EMBL/GenBank/DDBJ whole genome shotgun (WGS) entry which is preliminary data.</text>
</comment>
<proteinExistence type="predicted"/>
<dbReference type="InterPro" id="IPR021109">
    <property type="entry name" value="Peptidase_aspartic_dom_sf"/>
</dbReference>
<feature type="domain" description="CCHC-type" evidence="4">
    <location>
        <begin position="267"/>
        <end position="282"/>
    </location>
</feature>
<keyword evidence="2" id="KW-0862">Zinc</keyword>
<dbReference type="SUPFAM" id="SSF50630">
    <property type="entry name" value="Acid proteases"/>
    <property type="match status" value="1"/>
</dbReference>
<feature type="region of interest" description="Disordered" evidence="3">
    <location>
        <begin position="454"/>
        <end position="551"/>
    </location>
</feature>
<feature type="compositionally biased region" description="Basic and acidic residues" evidence="3">
    <location>
        <begin position="470"/>
        <end position="479"/>
    </location>
</feature>
<name>A0A0L0VK38_9BASI</name>
<sequence length="642" mass="70197">MAPDPAKLQEQLAKLIEINEEERSVRKQAEAALAAANAAAATAATDAAIAAIKPKPKGPQTGDPDKFDSSRGKKAKQYVRQIGLAIMADPERYDTDKAKLILSLSFLKGHASSWAQPWALKILSAEEFNYDDYINAFKCMYFDSEKKARAEAALRILKQTKSVMEYTHEFNRFAHDSGWEAPTLISQYRQGLKREVRLAIVVSRLTFETLTDINNLALQIDNKLNGAADISTSTSRPSPNPDAMDLSSMKGQLSEAEKTRMMRAGQCFRCGAKGHLSRDCPDKKTNLKKWDCSGMIGVPILSSKENLLVSVGASRIEQRNEIDPRLFVPLSFTPLTNTGATPHTLNTFTANFLIDSGATHDVLGESYARENGLLAHATASERTISGFDGSKSRSSSDISLLIDNNPTPSNFIITKLKDTYDGILGMPWIRQHGHQIDWRRKRFLSADRNIATASAVSSSLPTDASQDGITPERHARLNDEGVCGTDTITPPQCKSDFLPQTLTSRTAGNLDSHSKYSPTPQAQGRDTPCFRNHKPNSLAPTSHFAHSHRPSEGRGLLVIEAAAEDGGNGGSGRSELTLTRASRSVEEDWTSQSRPKDANRLPETIAAVQPASSIPTTAPKEERNPDEHARLCDEGLATHHLS</sequence>
<dbReference type="SUPFAM" id="SSF57756">
    <property type="entry name" value="Retrovirus zinc finger-like domains"/>
    <property type="match status" value="1"/>
</dbReference>
<dbReference type="EMBL" id="AJIL01000044">
    <property type="protein sequence ID" value="KNE99642.1"/>
    <property type="molecule type" value="Genomic_DNA"/>
</dbReference>
<feature type="compositionally biased region" description="Polar residues" evidence="3">
    <location>
        <begin position="454"/>
        <end position="468"/>
    </location>
</feature>
<dbReference type="CDD" id="cd00303">
    <property type="entry name" value="retropepsin_like"/>
    <property type="match status" value="1"/>
</dbReference>
<dbReference type="Gene3D" id="4.10.60.10">
    <property type="entry name" value="Zinc finger, CCHC-type"/>
    <property type="match status" value="1"/>
</dbReference>
<evidence type="ECO:0000256" key="2">
    <source>
        <dbReference type="PROSITE-ProRule" id="PRU00047"/>
    </source>
</evidence>
<evidence type="ECO:0000313" key="6">
    <source>
        <dbReference type="Proteomes" id="UP000054564"/>
    </source>
</evidence>
<accession>A0A0L0VK38</accession>
<dbReference type="Pfam" id="PF00098">
    <property type="entry name" value="zf-CCHC"/>
    <property type="match status" value="1"/>
</dbReference>
<reference evidence="6" key="1">
    <citation type="submission" date="2014-03" db="EMBL/GenBank/DDBJ databases">
        <title>The Genome Sequence of Puccinia striiformis f. sp. tritici PST-78.</title>
        <authorList>
            <consortium name="The Broad Institute Genome Sequencing Platform"/>
            <person name="Cuomo C."/>
            <person name="Hulbert S."/>
            <person name="Chen X."/>
            <person name="Walker B."/>
            <person name="Young S.K."/>
            <person name="Zeng Q."/>
            <person name="Gargeya S."/>
            <person name="Fitzgerald M."/>
            <person name="Haas B."/>
            <person name="Abouelleil A."/>
            <person name="Alvarado L."/>
            <person name="Arachchi H.M."/>
            <person name="Berlin A.M."/>
            <person name="Chapman S.B."/>
            <person name="Goldberg J."/>
            <person name="Griggs A."/>
            <person name="Gujja S."/>
            <person name="Hansen M."/>
            <person name="Howarth C."/>
            <person name="Imamovic A."/>
            <person name="Larimer J."/>
            <person name="McCowan C."/>
            <person name="Montmayeur A."/>
            <person name="Murphy C."/>
            <person name="Neiman D."/>
            <person name="Pearson M."/>
            <person name="Priest M."/>
            <person name="Roberts A."/>
            <person name="Saif S."/>
            <person name="Shea T."/>
            <person name="Sisk P."/>
            <person name="Sykes S."/>
            <person name="Wortman J."/>
            <person name="Nusbaum C."/>
            <person name="Birren B."/>
        </authorList>
    </citation>
    <scope>NUCLEOTIDE SEQUENCE [LARGE SCALE GENOMIC DNA]</scope>
    <source>
        <strain evidence="6">race PST-78</strain>
    </source>
</reference>
<dbReference type="PANTHER" id="PTHR15503">
    <property type="entry name" value="LDOC1 RELATED"/>
    <property type="match status" value="1"/>
</dbReference>